<keyword evidence="3" id="KW-0813">Transport</keyword>
<dbReference type="SMART" id="SM00724">
    <property type="entry name" value="TLC"/>
    <property type="match status" value="1"/>
</dbReference>
<feature type="transmembrane region" description="Helical" evidence="9">
    <location>
        <begin position="191"/>
        <end position="208"/>
    </location>
</feature>
<evidence type="ECO:0000313" key="11">
    <source>
        <dbReference type="Ensembl" id="ENSEBUP00000008626.1"/>
    </source>
</evidence>
<keyword evidence="4 9" id="KW-0812">Transmembrane</keyword>
<evidence type="ECO:0000256" key="4">
    <source>
        <dbReference type="ARBA" id="ARBA00022692"/>
    </source>
</evidence>
<protein>
    <recommendedName>
        <fullName evidence="10">TLC domain-containing protein</fullName>
    </recommendedName>
</protein>
<evidence type="ECO:0000256" key="3">
    <source>
        <dbReference type="ARBA" id="ARBA00022448"/>
    </source>
</evidence>
<evidence type="ECO:0000256" key="7">
    <source>
        <dbReference type="ARBA" id="ARBA00023010"/>
    </source>
</evidence>
<evidence type="ECO:0000256" key="9">
    <source>
        <dbReference type="SAM" id="Phobius"/>
    </source>
</evidence>
<reference evidence="11" key="1">
    <citation type="submission" date="2025-08" db="UniProtKB">
        <authorList>
            <consortium name="Ensembl"/>
        </authorList>
    </citation>
    <scope>IDENTIFICATION</scope>
</reference>
<keyword evidence="12" id="KW-1185">Reference proteome</keyword>
<feature type="domain" description="TLC" evidence="10">
    <location>
        <begin position="111"/>
        <end position="309"/>
    </location>
</feature>
<dbReference type="OMA" id="HGFPELY"/>
<keyword evidence="7" id="KW-0811">Translocation</keyword>
<keyword evidence="6 9" id="KW-1133">Transmembrane helix</keyword>
<evidence type="ECO:0000259" key="10">
    <source>
        <dbReference type="SMART" id="SM00724"/>
    </source>
</evidence>
<evidence type="ECO:0000256" key="2">
    <source>
        <dbReference type="ARBA" id="ARBA00005999"/>
    </source>
</evidence>
<dbReference type="AlphaFoldDB" id="A0A8C4Q1L3"/>
<dbReference type="Ensembl" id="ENSEBUT00000009133.1">
    <property type="protein sequence ID" value="ENSEBUP00000008626.1"/>
    <property type="gene ID" value="ENSEBUG00000005579.1"/>
</dbReference>
<keyword evidence="5" id="KW-0653">Protein transport</keyword>
<feature type="transmembrane region" description="Helical" evidence="9">
    <location>
        <begin position="278"/>
        <end position="297"/>
    </location>
</feature>
<sequence>MVVKKKNKNPAVFSHEFFIQNHADIMSCVAMLVIIGLMFEATADAAFSFITLQHNVTEGGTEGVTLYQYGRKDLAAVVFYSVIAVVLHAVLQEYGLDKMNRRLHLSKIKHSKFNESGQLGLFYCISFFWGAYLLSLEDYISQPSGLWEGYPHTNMSSHVKFFFICQIAYWVHALPELYFQKIKKEDIPRQLQYITLYLAHITTAYLLNLHRLGLVLMVLHFLVELVFHASRLLYYIREAQQHGSGEWKCQDCRQSHSTVEEKKASEFTRVAGTGVPTWTLLLLLSDWCLLILFYYIFSRDTKGGAYSELQHPFIDLAYSWVETLSSNVTVSSQLF</sequence>
<evidence type="ECO:0000256" key="1">
    <source>
        <dbReference type="ARBA" id="ARBA00004141"/>
    </source>
</evidence>
<dbReference type="InterPro" id="IPR006634">
    <property type="entry name" value="TLC-dom"/>
</dbReference>
<name>A0A8C4Q1L3_EPTBU</name>
<proteinExistence type="inferred from homology"/>
<dbReference type="PANTHER" id="PTHR12371">
    <property type="entry name" value="TRANSLOCATION ASSOCIATED MEMBRANE PROTEIN"/>
    <property type="match status" value="1"/>
</dbReference>
<dbReference type="Pfam" id="PF03798">
    <property type="entry name" value="TRAM_LAG1_CLN8"/>
    <property type="match status" value="1"/>
</dbReference>
<dbReference type="GO" id="GO:0045048">
    <property type="term" value="P:protein insertion into ER membrane"/>
    <property type="evidence" value="ECO:0007669"/>
    <property type="project" value="TreeGrafter"/>
</dbReference>
<dbReference type="PANTHER" id="PTHR12371:SF11">
    <property type="entry name" value="TRANSLOCATING CHAIN-ASSOCIATED MEMBRANE PROTEIN"/>
    <property type="match status" value="1"/>
</dbReference>
<reference evidence="11" key="2">
    <citation type="submission" date="2025-09" db="UniProtKB">
        <authorList>
            <consortium name="Ensembl"/>
        </authorList>
    </citation>
    <scope>IDENTIFICATION</scope>
</reference>
<dbReference type="GO" id="GO:0005789">
    <property type="term" value="C:endoplasmic reticulum membrane"/>
    <property type="evidence" value="ECO:0007669"/>
    <property type="project" value="TreeGrafter"/>
</dbReference>
<comment type="similarity">
    <text evidence="2">Belongs to the TRAM family.</text>
</comment>
<evidence type="ECO:0000256" key="5">
    <source>
        <dbReference type="ARBA" id="ARBA00022927"/>
    </source>
</evidence>
<keyword evidence="8 9" id="KW-0472">Membrane</keyword>
<feature type="transmembrane region" description="Helical" evidence="9">
    <location>
        <begin position="155"/>
        <end position="179"/>
    </location>
</feature>
<evidence type="ECO:0000313" key="12">
    <source>
        <dbReference type="Proteomes" id="UP000694388"/>
    </source>
</evidence>
<feature type="transmembrane region" description="Helical" evidence="9">
    <location>
        <begin position="74"/>
        <end position="96"/>
    </location>
</feature>
<comment type="subcellular location">
    <subcellularLocation>
        <location evidence="1">Membrane</location>
        <topology evidence="1">Multi-pass membrane protein</topology>
    </subcellularLocation>
</comment>
<organism evidence="11 12">
    <name type="scientific">Eptatretus burgeri</name>
    <name type="common">Inshore hagfish</name>
    <dbReference type="NCBI Taxonomy" id="7764"/>
    <lineage>
        <taxon>Eukaryota</taxon>
        <taxon>Metazoa</taxon>
        <taxon>Chordata</taxon>
        <taxon>Craniata</taxon>
        <taxon>Vertebrata</taxon>
        <taxon>Cyclostomata</taxon>
        <taxon>Myxini</taxon>
        <taxon>Myxiniformes</taxon>
        <taxon>Myxinidae</taxon>
        <taxon>Eptatretinae</taxon>
        <taxon>Eptatretus</taxon>
    </lineage>
</organism>
<dbReference type="Proteomes" id="UP000694388">
    <property type="component" value="Unplaced"/>
</dbReference>
<feature type="transmembrane region" description="Helical" evidence="9">
    <location>
        <begin position="21"/>
        <end position="39"/>
    </location>
</feature>
<evidence type="ECO:0000256" key="6">
    <source>
        <dbReference type="ARBA" id="ARBA00022989"/>
    </source>
</evidence>
<dbReference type="GO" id="GO:0006616">
    <property type="term" value="P:SRP-dependent cotranslational protein targeting to membrane, translocation"/>
    <property type="evidence" value="ECO:0007669"/>
    <property type="project" value="InterPro"/>
</dbReference>
<evidence type="ECO:0000256" key="8">
    <source>
        <dbReference type="ARBA" id="ARBA00023136"/>
    </source>
</evidence>
<dbReference type="GeneTree" id="ENSGT00510000046470"/>
<dbReference type="InterPro" id="IPR016447">
    <property type="entry name" value="Translocation_assoc_membrane"/>
</dbReference>
<feature type="transmembrane region" description="Helical" evidence="9">
    <location>
        <begin position="117"/>
        <end position="135"/>
    </location>
</feature>
<accession>A0A8C4Q1L3</accession>